<feature type="chain" id="PRO_5046935101" evidence="1">
    <location>
        <begin position="23"/>
        <end position="65"/>
    </location>
</feature>
<protein>
    <submittedName>
        <fullName evidence="2">Uncharacterized protein</fullName>
    </submittedName>
</protein>
<dbReference type="Proteomes" id="UP001516472">
    <property type="component" value="Unassembled WGS sequence"/>
</dbReference>
<evidence type="ECO:0000256" key="1">
    <source>
        <dbReference type="SAM" id="SignalP"/>
    </source>
</evidence>
<gene>
    <name evidence="2" type="ORF">G4177_20490</name>
</gene>
<accession>A0ABR9PRN4</accession>
<organism evidence="2 3">
    <name type="scientific">Corallococcus soli</name>
    <dbReference type="NCBI Taxonomy" id="2710757"/>
    <lineage>
        <taxon>Bacteria</taxon>
        <taxon>Pseudomonadati</taxon>
        <taxon>Myxococcota</taxon>
        <taxon>Myxococcia</taxon>
        <taxon>Myxococcales</taxon>
        <taxon>Cystobacterineae</taxon>
        <taxon>Myxococcaceae</taxon>
        <taxon>Corallococcus</taxon>
    </lineage>
</organism>
<feature type="non-terminal residue" evidence="2">
    <location>
        <position position="65"/>
    </location>
</feature>
<evidence type="ECO:0000313" key="2">
    <source>
        <dbReference type="EMBL" id="MBE4750550.1"/>
    </source>
</evidence>
<evidence type="ECO:0000313" key="3">
    <source>
        <dbReference type="Proteomes" id="UP001516472"/>
    </source>
</evidence>
<dbReference type="EMBL" id="JAAIYO010000006">
    <property type="protein sequence ID" value="MBE4750550.1"/>
    <property type="molecule type" value="Genomic_DNA"/>
</dbReference>
<feature type="signal peptide" evidence="1">
    <location>
        <begin position="1"/>
        <end position="22"/>
    </location>
</feature>
<sequence length="65" mass="7053">MVDAWRRAAVGLLGLVSVPALAADGVQGRVQEFFLGNGAAPQQKQQVQLGTGLEWTRQEGRTRFD</sequence>
<dbReference type="RefSeq" id="WP_193350054.1">
    <property type="nucleotide sequence ID" value="NZ_JAAIYO010000006.1"/>
</dbReference>
<keyword evidence="3" id="KW-1185">Reference proteome</keyword>
<name>A0ABR9PRN4_9BACT</name>
<reference evidence="2 3" key="1">
    <citation type="submission" date="2020-02" db="EMBL/GenBank/DDBJ databases">
        <authorList>
            <person name="Babadi Z.K."/>
            <person name="Risdian C."/>
            <person name="Ebrahimipour G.H."/>
            <person name="Wink J."/>
        </authorList>
    </citation>
    <scope>NUCLEOTIDE SEQUENCE [LARGE SCALE GENOMIC DNA]</scope>
    <source>
        <strain evidence="2 3">ZKHCc1 1396</strain>
    </source>
</reference>
<keyword evidence="1" id="KW-0732">Signal</keyword>
<proteinExistence type="predicted"/>
<comment type="caution">
    <text evidence="2">The sequence shown here is derived from an EMBL/GenBank/DDBJ whole genome shotgun (WGS) entry which is preliminary data.</text>
</comment>